<protein>
    <submittedName>
        <fullName evidence="1">(salmon louse) hypothetical protein</fullName>
    </submittedName>
</protein>
<reference evidence="1" key="1">
    <citation type="submission" date="2021-02" db="EMBL/GenBank/DDBJ databases">
        <authorList>
            <person name="Bekaert M."/>
        </authorList>
    </citation>
    <scope>NUCLEOTIDE SEQUENCE</scope>
    <source>
        <strain evidence="1">IoA-00</strain>
    </source>
</reference>
<dbReference type="Gene3D" id="3.40.30.10">
    <property type="entry name" value="Glutaredoxin"/>
    <property type="match status" value="1"/>
</dbReference>
<dbReference type="InterPro" id="IPR036249">
    <property type="entry name" value="Thioredoxin-like_sf"/>
</dbReference>
<name>A0A7R8D1M5_LEPSM</name>
<keyword evidence="2" id="KW-1185">Reference proteome</keyword>
<gene>
    <name evidence="1" type="ORF">LSAA_12723</name>
</gene>
<evidence type="ECO:0000313" key="2">
    <source>
        <dbReference type="Proteomes" id="UP000675881"/>
    </source>
</evidence>
<dbReference type="EMBL" id="HG994586">
    <property type="protein sequence ID" value="CAF2994749.1"/>
    <property type="molecule type" value="Genomic_DNA"/>
</dbReference>
<proteinExistence type="predicted"/>
<sequence>MVQLMRAFKSFPLILCVLFGVVYGELEQISNKSELVKLTEQEEYVVVLFGGDTEETLENELSAIREDLVDSLNAWVVKLEDDDLKKEIDPHVGSDSMIVFYRKGVPVIYKGAASDEELLETLIAHKDKCSRDLTDTSFEHLTQAATGATTGDWFVLFFKEDLAESVSLFPRMETLACLHRGRINIGNVNRGSTGAVTGRRFNVDAVPSIILFRLGKMYRYDSDKFDIDSMSKFITEIYKEKKGESIPMPKSAFDDLVQLCVDLLKENPLMCLAVIAIPLIIIISFIYLTKSEEPKAKKKKEEEGHVISCLFNEREAVIP</sequence>
<dbReference type="OrthoDB" id="72053at2759"/>
<dbReference type="CDD" id="cd02961">
    <property type="entry name" value="PDI_a_family"/>
    <property type="match status" value="1"/>
</dbReference>
<accession>A0A7R8D1M5</accession>
<dbReference type="PANTHER" id="PTHR19991">
    <property type="entry name" value="L 2 01289"/>
    <property type="match status" value="1"/>
</dbReference>
<dbReference type="AlphaFoldDB" id="A0A7R8D1M5"/>
<dbReference type="SUPFAM" id="SSF52833">
    <property type="entry name" value="Thioredoxin-like"/>
    <property type="match status" value="2"/>
</dbReference>
<dbReference type="PANTHER" id="PTHR19991:SF2">
    <property type="entry name" value="GH08893P"/>
    <property type="match status" value="1"/>
</dbReference>
<organism evidence="1 2">
    <name type="scientific">Lepeophtheirus salmonis</name>
    <name type="common">Salmon louse</name>
    <name type="synonym">Caligus salmonis</name>
    <dbReference type="NCBI Taxonomy" id="72036"/>
    <lineage>
        <taxon>Eukaryota</taxon>
        <taxon>Metazoa</taxon>
        <taxon>Ecdysozoa</taxon>
        <taxon>Arthropoda</taxon>
        <taxon>Crustacea</taxon>
        <taxon>Multicrustacea</taxon>
        <taxon>Hexanauplia</taxon>
        <taxon>Copepoda</taxon>
        <taxon>Siphonostomatoida</taxon>
        <taxon>Caligidae</taxon>
        <taxon>Lepeophtheirus</taxon>
    </lineage>
</organism>
<dbReference type="Proteomes" id="UP000675881">
    <property type="component" value="Chromosome 7"/>
</dbReference>
<evidence type="ECO:0000313" key="1">
    <source>
        <dbReference type="EMBL" id="CAF2994749.1"/>
    </source>
</evidence>